<keyword evidence="5" id="KW-1185">Reference proteome</keyword>
<name>A0ABR8Q7X5_9CLOT</name>
<evidence type="ECO:0000313" key="5">
    <source>
        <dbReference type="Proteomes" id="UP000640335"/>
    </source>
</evidence>
<sequence length="158" mass="17681">MKIAVISDSHYDESSINAVKKHLNDVDILLHCGDGAPDTKSLTSDFTGEIYAVRGNCDASNEYPVERIIEVMGTKIFMTHGHRYNVKYEYNTIFYKGKEVEADLVLFGHSHKALISSFDGITIMNPGSITFPYGNDKKTMGIIELDGKNKPNLYIKEV</sequence>
<dbReference type="NCBIfam" id="TIGR00040">
    <property type="entry name" value="yfcE"/>
    <property type="match status" value="1"/>
</dbReference>
<keyword evidence="2" id="KW-0479">Metal-binding</keyword>
<gene>
    <name evidence="4" type="ORF">H9660_15460</name>
</gene>
<feature type="domain" description="Calcineurin-like phosphoesterase" evidence="3">
    <location>
        <begin position="1"/>
        <end position="147"/>
    </location>
</feature>
<dbReference type="InterPro" id="IPR041802">
    <property type="entry name" value="MPP_YfcE"/>
</dbReference>
<comment type="caution">
    <text evidence="4">The sequence shown here is derived from an EMBL/GenBank/DDBJ whole genome shotgun (WGS) entry which is preliminary data.</text>
</comment>
<proteinExistence type="inferred from homology"/>
<evidence type="ECO:0000256" key="1">
    <source>
        <dbReference type="ARBA" id="ARBA00008950"/>
    </source>
</evidence>
<dbReference type="RefSeq" id="WP_191751273.1">
    <property type="nucleotide sequence ID" value="NZ_JACSQZ010000094.1"/>
</dbReference>
<dbReference type="InterPro" id="IPR029052">
    <property type="entry name" value="Metallo-depent_PP-like"/>
</dbReference>
<dbReference type="EC" id="3.1.4.-" evidence="2"/>
<comment type="cofactor">
    <cofactor evidence="2">
        <name>a divalent metal cation</name>
        <dbReference type="ChEBI" id="CHEBI:60240"/>
    </cofactor>
</comment>
<evidence type="ECO:0000259" key="3">
    <source>
        <dbReference type="Pfam" id="PF12850"/>
    </source>
</evidence>
<accession>A0ABR8Q7X5</accession>
<dbReference type="PANTHER" id="PTHR11124">
    <property type="entry name" value="VACUOLAR SORTING PROTEIN VPS29"/>
    <property type="match status" value="1"/>
</dbReference>
<dbReference type="Pfam" id="PF12850">
    <property type="entry name" value="Metallophos_2"/>
    <property type="match status" value="1"/>
</dbReference>
<protein>
    <recommendedName>
        <fullName evidence="2">Phosphoesterase</fullName>
        <ecNumber evidence="2">3.1.4.-</ecNumber>
    </recommendedName>
</protein>
<organism evidence="4 5">
    <name type="scientific">Clostridium gallinarum</name>
    <dbReference type="NCBI Taxonomy" id="2762246"/>
    <lineage>
        <taxon>Bacteria</taxon>
        <taxon>Bacillati</taxon>
        <taxon>Bacillota</taxon>
        <taxon>Clostridia</taxon>
        <taxon>Eubacteriales</taxon>
        <taxon>Clostridiaceae</taxon>
        <taxon>Clostridium</taxon>
    </lineage>
</organism>
<dbReference type="InterPro" id="IPR000979">
    <property type="entry name" value="Phosphodiesterase_MJ0936/Vps29"/>
</dbReference>
<dbReference type="Proteomes" id="UP000640335">
    <property type="component" value="Unassembled WGS sequence"/>
</dbReference>
<dbReference type="InterPro" id="IPR024654">
    <property type="entry name" value="Calcineurin-like_PHP_lpxH"/>
</dbReference>
<comment type="similarity">
    <text evidence="1 2">Belongs to the metallophosphoesterase superfamily. YfcE family.</text>
</comment>
<evidence type="ECO:0000256" key="2">
    <source>
        <dbReference type="RuleBase" id="RU362039"/>
    </source>
</evidence>
<dbReference type="Gene3D" id="3.60.21.10">
    <property type="match status" value="1"/>
</dbReference>
<reference evidence="4 5" key="1">
    <citation type="submission" date="2020-08" db="EMBL/GenBank/DDBJ databases">
        <title>A Genomic Blueprint of the Chicken Gut Microbiome.</title>
        <authorList>
            <person name="Gilroy R."/>
            <person name="Ravi A."/>
            <person name="Getino M."/>
            <person name="Pursley I."/>
            <person name="Horton D.L."/>
            <person name="Alikhan N.-F."/>
            <person name="Baker D."/>
            <person name="Gharbi K."/>
            <person name="Hall N."/>
            <person name="Watson M."/>
            <person name="Adriaenssens E.M."/>
            <person name="Foster-Nyarko E."/>
            <person name="Jarju S."/>
            <person name="Secka A."/>
            <person name="Antonio M."/>
            <person name="Oren A."/>
            <person name="Chaudhuri R."/>
            <person name="La Ragione R.M."/>
            <person name="Hildebrand F."/>
            <person name="Pallen M.J."/>
        </authorList>
    </citation>
    <scope>NUCLEOTIDE SEQUENCE [LARGE SCALE GENOMIC DNA]</scope>
    <source>
        <strain evidence="4 5">Sa3CUN1</strain>
    </source>
</reference>
<dbReference type="EMBL" id="JACSQZ010000094">
    <property type="protein sequence ID" value="MBD7916532.1"/>
    <property type="molecule type" value="Genomic_DNA"/>
</dbReference>
<dbReference type="CDD" id="cd00841">
    <property type="entry name" value="MPP_YfcE"/>
    <property type="match status" value="1"/>
</dbReference>
<evidence type="ECO:0000313" key="4">
    <source>
        <dbReference type="EMBL" id="MBD7916532.1"/>
    </source>
</evidence>
<dbReference type="SUPFAM" id="SSF56300">
    <property type="entry name" value="Metallo-dependent phosphatases"/>
    <property type="match status" value="1"/>
</dbReference>